<dbReference type="EMBL" id="QRVJ01000013">
    <property type="protein sequence ID" value="RGS35558.1"/>
    <property type="molecule type" value="Genomic_DNA"/>
</dbReference>
<accession>A0A412IF10</accession>
<sequence>MMGVQRIKELVLLLIGLVYGIYVDGQQISYVKMKGDTYKIDMMADWKLCTSEQISKKPMRRKIAGYETVCMTRICPDYNLGVSVSVLEFKGCKDYKKIQKMDSLSFVDSQYYSTVTWGKPGSVKVKQSVELVCMPVRHLETGKNIYMRMKKWYVQGKENVYLIDFVSSSTLGWNKWLPEMEKMILSLKEID</sequence>
<reference evidence="1 2" key="1">
    <citation type="submission" date="2018-08" db="EMBL/GenBank/DDBJ databases">
        <title>A genome reference for cultivated species of the human gut microbiota.</title>
        <authorList>
            <person name="Zou Y."/>
            <person name="Xue W."/>
            <person name="Luo G."/>
        </authorList>
    </citation>
    <scope>NUCLEOTIDE SEQUENCE [LARGE SCALE GENOMIC DNA]</scope>
    <source>
        <strain evidence="1 2">AF22-3AC</strain>
    </source>
</reference>
<gene>
    <name evidence="1" type="ORF">DWX97_15170</name>
</gene>
<proteinExistence type="predicted"/>
<dbReference type="Proteomes" id="UP000283341">
    <property type="component" value="Unassembled WGS sequence"/>
</dbReference>
<dbReference type="RefSeq" id="WP_118402943.1">
    <property type="nucleotide sequence ID" value="NZ_CAXUGF010000001.1"/>
</dbReference>
<evidence type="ECO:0000313" key="1">
    <source>
        <dbReference type="EMBL" id="RGS35558.1"/>
    </source>
</evidence>
<comment type="caution">
    <text evidence="1">The sequence shown here is derived from an EMBL/GenBank/DDBJ whole genome shotgun (WGS) entry which is preliminary data.</text>
</comment>
<name>A0A412IF10_9BACE</name>
<organism evidence="1 2">
    <name type="scientific">Bacteroides cellulosilyticus</name>
    <dbReference type="NCBI Taxonomy" id="246787"/>
    <lineage>
        <taxon>Bacteria</taxon>
        <taxon>Pseudomonadati</taxon>
        <taxon>Bacteroidota</taxon>
        <taxon>Bacteroidia</taxon>
        <taxon>Bacteroidales</taxon>
        <taxon>Bacteroidaceae</taxon>
        <taxon>Bacteroides</taxon>
    </lineage>
</organism>
<protein>
    <submittedName>
        <fullName evidence="1">Uncharacterized protein</fullName>
    </submittedName>
</protein>
<evidence type="ECO:0000313" key="2">
    <source>
        <dbReference type="Proteomes" id="UP000283341"/>
    </source>
</evidence>
<dbReference type="AlphaFoldDB" id="A0A412IF10"/>